<accession>A0A2H0N8R9</accession>
<dbReference type="Gene3D" id="3.90.320.10">
    <property type="match status" value="1"/>
</dbReference>
<proteinExistence type="predicted"/>
<evidence type="ECO:0000313" key="2">
    <source>
        <dbReference type="EMBL" id="PIR04535.1"/>
    </source>
</evidence>
<evidence type="ECO:0000259" key="1">
    <source>
        <dbReference type="Pfam" id="PF12705"/>
    </source>
</evidence>
<sequence>MKDKYTALWVSHSSISNFKKCPRAYYLQHIFRHPKSGNKIKVVGPALALGQAVHEVLEQLSSLSVDKRFRESLIQKFDVVWEKVSGKKGGFVSQEQERKYKMRGQEMLRTVMSHPGPLQNLAVKIQQDLPYYWLSEEENIILCGKIDWLEYLKDTDSVHIIDFKTGRSREEDDSLQLPIYHLLVHNCQHRKVDRVSYWYLEEGPALTQRELPGLEESEQKVMEIAKKIKLARQLEAFKCSQGNGCHACTPYERVLEGGAEFVGRGEYGEDIYMVQESAEIPESILL</sequence>
<protein>
    <recommendedName>
        <fullName evidence="1">PD-(D/E)XK endonuclease-like domain-containing protein</fullName>
    </recommendedName>
</protein>
<reference evidence="2 3" key="1">
    <citation type="submission" date="2017-09" db="EMBL/GenBank/DDBJ databases">
        <title>Depth-based differentiation of microbial function through sediment-hosted aquifers and enrichment of novel symbionts in the deep terrestrial subsurface.</title>
        <authorList>
            <person name="Probst A.J."/>
            <person name="Ladd B."/>
            <person name="Jarett J.K."/>
            <person name="Geller-Mcgrath D.E."/>
            <person name="Sieber C.M."/>
            <person name="Emerson J.B."/>
            <person name="Anantharaman K."/>
            <person name="Thomas B.C."/>
            <person name="Malmstrom R."/>
            <person name="Stieglmeier M."/>
            <person name="Klingl A."/>
            <person name="Woyke T."/>
            <person name="Ryan C.M."/>
            <person name="Banfield J.F."/>
        </authorList>
    </citation>
    <scope>NUCLEOTIDE SEQUENCE [LARGE SCALE GENOMIC DNA]</scope>
    <source>
        <strain evidence="2">CG11_big_fil_rev_8_21_14_0_20_39_34</strain>
    </source>
</reference>
<evidence type="ECO:0000313" key="3">
    <source>
        <dbReference type="Proteomes" id="UP000229600"/>
    </source>
</evidence>
<feature type="domain" description="PD-(D/E)XK endonuclease-like" evidence="1">
    <location>
        <begin position="10"/>
        <end position="248"/>
    </location>
</feature>
<name>A0A2H0N8R9_9BACT</name>
<comment type="caution">
    <text evidence="2">The sequence shown here is derived from an EMBL/GenBank/DDBJ whole genome shotgun (WGS) entry which is preliminary data.</text>
</comment>
<dbReference type="SUPFAM" id="SSF52980">
    <property type="entry name" value="Restriction endonuclease-like"/>
    <property type="match status" value="1"/>
</dbReference>
<dbReference type="AlphaFoldDB" id="A0A2H0N8R9"/>
<organism evidence="2 3">
    <name type="scientific">Candidatus Magasanikbacteria bacterium CG11_big_fil_rev_8_21_14_0_20_39_34</name>
    <dbReference type="NCBI Taxonomy" id="1974653"/>
    <lineage>
        <taxon>Bacteria</taxon>
        <taxon>Candidatus Magasanikiibacteriota</taxon>
    </lineage>
</organism>
<dbReference type="Pfam" id="PF12705">
    <property type="entry name" value="PDDEXK_1"/>
    <property type="match status" value="1"/>
</dbReference>
<gene>
    <name evidence="2" type="ORF">COV59_00195</name>
</gene>
<dbReference type="EMBL" id="PCWN01000001">
    <property type="protein sequence ID" value="PIR04535.1"/>
    <property type="molecule type" value="Genomic_DNA"/>
</dbReference>
<dbReference type="InterPro" id="IPR011604">
    <property type="entry name" value="PDDEXK-like_dom_sf"/>
</dbReference>
<dbReference type="Proteomes" id="UP000229600">
    <property type="component" value="Unassembled WGS sequence"/>
</dbReference>
<dbReference type="InterPro" id="IPR038726">
    <property type="entry name" value="PDDEXK_AddAB-type"/>
</dbReference>
<dbReference type="InterPro" id="IPR011335">
    <property type="entry name" value="Restrct_endonuc-II-like"/>
</dbReference>